<gene>
    <name evidence="3" type="ordered locus">MCJ_006700</name>
</gene>
<feature type="domain" description="DNA2/NAM7 helicase-like C-terminal" evidence="2">
    <location>
        <begin position="717"/>
        <end position="894"/>
    </location>
</feature>
<sequence>MTKTDIEFSNSINKEVNSSYERLLVNLIDIQKSDSALFTTINNTFYFDLSTVLTPANFKKILSNNAISVPLVNQEVDEIIRELESLETSEEVKALAKEKGFELSLTVQKQLKNNVKDGIATLINKFKHSKQTSIGKWKKFAKRAQDINRDRNIWPVHLGFLYISLTIEEKKIFAPLFVKECNVSIGFQGPTLISDGPIKFNHKLHTFLKKLDFDFESDFDFSQFSIDKLFETIKRLWSTHFELVDLDGKVTQNITFDDKIIFHPGVILGFFNVSGDYQRKILETMIKNGEIEDQIEVNIDKNFYKENVDNAIFSDKFTGFFKIQKTNFIQDYAHISSILQNTIIWGPPGTGKSQVISNIIANIIILNKTALVTSQKQAALSVLKKRLKKMAYFCLFILNEKTENNYENFYRPIKEYIEIIENFKYNTEINNIDIFTKYDKTYLKLLKAILVESSKLNNSIEAYNIIKHANKFYAYEIAKNIFEINKKIKINPKQAPKDARSLKIYIYEQLLNKKMSFFGKTYTHFLKEFDADIKLILDNLSNYDDNLENIYKKIVNLNLNNLEYIDRFLKFKLPELQEVNSDNDLFIYQAKKIVDLLNQINLNPEFKKLYDKFRISVTQKDKISPHKFLLKHSEIIKILFPIIVTVPETELPMFEKKDFDYVIIDEASQMFLEEALPLIYLGKTKILVGDHQQMQPMRWFTSKLSQDNENDAFNNIESILEYAQTKGVFSILLDKNYRSEHAALMTFNSKHFYNCDLKVANSFKSSGKNSIEVINVGGIWNGQSNVEESQEVVKIAMENKDKYEKIIILAFNVNQQSSIEKIIFDSYPELEKMIYANKLIVNNLENIQGEEADLIIVSVAYDSKTKLTSTYVARKGGRNALNVATSRAKKKMIICKSISSSDITTSNISKDLQVFKDWIDFLDLSEYEQTRYAKKPFHLENDDHLIIEEEKGNSKLFDLFVEDFVQHIENNFKSVKIRKNYIIGNTTIDVALFNKREFVYGIFLDAFSYKNPKNYILYRDDIDFIKSKNYPVLVVNYIDWKVNKDEILKKIQDNLLNLESNS</sequence>
<dbReference type="PANTHER" id="PTHR10887:SF495">
    <property type="entry name" value="HELICASE SENATAXIN ISOFORM X1-RELATED"/>
    <property type="match status" value="1"/>
</dbReference>
<dbReference type="Pfam" id="PF13087">
    <property type="entry name" value="AAA_12"/>
    <property type="match status" value="1"/>
</dbReference>
<dbReference type="KEGG" id="mco:MCJ_006700"/>
<dbReference type="InterPro" id="IPR041679">
    <property type="entry name" value="DNA2/NAM7-like_C"/>
</dbReference>
<proteinExistence type="predicted"/>
<dbReference type="PANTHER" id="PTHR10887">
    <property type="entry name" value="DNA2/NAM7 HELICASE FAMILY"/>
    <property type="match status" value="1"/>
</dbReference>
<accession>C5J7A1</accession>
<dbReference type="Proteomes" id="UP000001491">
    <property type="component" value="Chromosome"/>
</dbReference>
<evidence type="ECO:0000313" key="4">
    <source>
        <dbReference type="Proteomes" id="UP000001491"/>
    </source>
</evidence>
<dbReference type="InterPro" id="IPR045055">
    <property type="entry name" value="DNA2/NAM7-like"/>
</dbReference>
<dbReference type="InterPro" id="IPR047187">
    <property type="entry name" value="SF1_C_Upf1"/>
</dbReference>
<keyword evidence="4" id="KW-1185">Reference proteome</keyword>
<dbReference type="Pfam" id="PF13086">
    <property type="entry name" value="AAA_11"/>
    <property type="match status" value="1"/>
</dbReference>
<dbReference type="CDD" id="cd18808">
    <property type="entry name" value="SF1_C_Upf1"/>
    <property type="match status" value="1"/>
</dbReference>
<dbReference type="eggNOG" id="COG1112">
    <property type="taxonomic scope" value="Bacteria"/>
</dbReference>
<dbReference type="HOGENOM" id="CLU_005128_0_0_14"/>
<dbReference type="SUPFAM" id="SSF52540">
    <property type="entry name" value="P-loop containing nucleoside triphosphate hydrolases"/>
    <property type="match status" value="1"/>
</dbReference>
<evidence type="ECO:0000259" key="1">
    <source>
        <dbReference type="Pfam" id="PF13086"/>
    </source>
</evidence>
<dbReference type="GO" id="GO:0004386">
    <property type="term" value="F:helicase activity"/>
    <property type="evidence" value="ECO:0007669"/>
    <property type="project" value="InterPro"/>
</dbReference>
<reference evidence="4" key="1">
    <citation type="journal article" date="2009" name="BMC Bioinformatics">
        <title>The Mycoplasma conjunctivae genome sequencing, annotation and analysis.</title>
        <authorList>
            <person name="Calderon-Copete S.P."/>
            <person name="Wigger G."/>
            <person name="Wunderlin C."/>
            <person name="Schmidheini T."/>
            <person name="Frey J."/>
            <person name="Quail M.A."/>
            <person name="Falquet L."/>
        </authorList>
    </citation>
    <scope>NUCLEOTIDE SEQUENCE [LARGE SCALE GENOMIC DNA]</scope>
    <source>
        <strain evidence="4">ATCC 25834 / NCTC 10147 / HRC/581</strain>
    </source>
</reference>
<dbReference type="InterPro" id="IPR041677">
    <property type="entry name" value="DNA2/NAM7_AAA_11"/>
</dbReference>
<dbReference type="EMBL" id="FM864216">
    <property type="protein sequence ID" value="CAT05364.1"/>
    <property type="molecule type" value="Genomic_DNA"/>
</dbReference>
<organism evidence="3 4">
    <name type="scientific">Mesomycoplasma conjunctivae (strain ATCC 25834 / NCTC 10147 / HRC/581)</name>
    <name type="common">Mycoplasma conjunctivae</name>
    <dbReference type="NCBI Taxonomy" id="572263"/>
    <lineage>
        <taxon>Bacteria</taxon>
        <taxon>Bacillati</taxon>
        <taxon>Mycoplasmatota</taxon>
        <taxon>Mycoplasmoidales</taxon>
        <taxon>Metamycoplasmataceae</taxon>
        <taxon>Mesomycoplasma</taxon>
    </lineage>
</organism>
<dbReference type="eggNOG" id="COG0210">
    <property type="taxonomic scope" value="Bacteria"/>
</dbReference>
<dbReference type="InterPro" id="IPR027417">
    <property type="entry name" value="P-loop_NTPase"/>
</dbReference>
<dbReference type="Gene3D" id="3.40.50.300">
    <property type="entry name" value="P-loop containing nucleotide triphosphate hydrolases"/>
    <property type="match status" value="2"/>
</dbReference>
<dbReference type="AlphaFoldDB" id="C5J7A1"/>
<name>C5J7A1_MESCH</name>
<evidence type="ECO:0000313" key="3">
    <source>
        <dbReference type="EMBL" id="CAT05364.1"/>
    </source>
</evidence>
<feature type="domain" description="DNA2/NAM7 helicase helicase" evidence="1">
    <location>
        <begin position="341"/>
        <end position="697"/>
    </location>
</feature>
<evidence type="ECO:0000259" key="2">
    <source>
        <dbReference type="Pfam" id="PF13087"/>
    </source>
</evidence>
<protein>
    <submittedName>
        <fullName evidence="3">ABC transporter ATP binding protein</fullName>
    </submittedName>
</protein>